<gene>
    <name evidence="2" type="ORF">F53441_177</name>
</gene>
<dbReference type="Proteomes" id="UP000605986">
    <property type="component" value="Unassembled WGS sequence"/>
</dbReference>
<name>A0A8H4KZ11_9HYPO</name>
<reference evidence="2" key="1">
    <citation type="submission" date="2020-01" db="EMBL/GenBank/DDBJ databases">
        <title>Identification and distribution of gene clusters putatively required for synthesis of sphingolipid metabolism inhibitors in phylogenetically diverse species of the filamentous fungus Fusarium.</title>
        <authorList>
            <person name="Kim H.-S."/>
            <person name="Busman M."/>
            <person name="Brown D.W."/>
            <person name="Divon H."/>
            <person name="Uhlig S."/>
            <person name="Proctor R.H."/>
        </authorList>
    </citation>
    <scope>NUCLEOTIDE SEQUENCE</scope>
    <source>
        <strain evidence="2">NRRL 53441</strain>
    </source>
</reference>
<evidence type="ECO:0000313" key="2">
    <source>
        <dbReference type="EMBL" id="KAF4458023.1"/>
    </source>
</evidence>
<dbReference type="EMBL" id="JAADJG010000006">
    <property type="protein sequence ID" value="KAF4458023.1"/>
    <property type="molecule type" value="Genomic_DNA"/>
</dbReference>
<feature type="region of interest" description="Disordered" evidence="1">
    <location>
        <begin position="108"/>
        <end position="127"/>
    </location>
</feature>
<accession>A0A8H4KZ11</accession>
<keyword evidence="3" id="KW-1185">Reference proteome</keyword>
<evidence type="ECO:0000256" key="1">
    <source>
        <dbReference type="SAM" id="MobiDB-lite"/>
    </source>
</evidence>
<evidence type="ECO:0000313" key="3">
    <source>
        <dbReference type="Proteomes" id="UP000605986"/>
    </source>
</evidence>
<sequence>MPRAKNKFFKKPDADIIPFVFITRATLLTSHVFRRPAKMDAAKPPAMQEVFAEDRPVETKFSNFAAVTTTEDFVLTDLFLAYHPGTKTADPKAKEALTQEFFREALRPKRAKSEKRQEDGQGLTVREQARKQGQTVYYVVTVGETGMKFQWKDSTGAVVNSKLVKLKEGLDYSKAEYHAKRAHDVYWENSIKAFNCALIVKVGRLRLKEFAKTGSKGKDGFPPIILEEHALTGLMQRRLAREEDAANIAKLLQHLQWQQEGK</sequence>
<organism evidence="2 3">
    <name type="scientific">Fusarium austroafricanum</name>
    <dbReference type="NCBI Taxonomy" id="2364996"/>
    <lineage>
        <taxon>Eukaryota</taxon>
        <taxon>Fungi</taxon>
        <taxon>Dikarya</taxon>
        <taxon>Ascomycota</taxon>
        <taxon>Pezizomycotina</taxon>
        <taxon>Sordariomycetes</taxon>
        <taxon>Hypocreomycetidae</taxon>
        <taxon>Hypocreales</taxon>
        <taxon>Nectriaceae</taxon>
        <taxon>Fusarium</taxon>
        <taxon>Fusarium concolor species complex</taxon>
    </lineage>
</organism>
<comment type="caution">
    <text evidence="2">The sequence shown here is derived from an EMBL/GenBank/DDBJ whole genome shotgun (WGS) entry which is preliminary data.</text>
</comment>
<protein>
    <submittedName>
        <fullName evidence="2">Uncharacterized protein</fullName>
    </submittedName>
</protein>
<proteinExistence type="predicted"/>
<dbReference type="AlphaFoldDB" id="A0A8H4KZ11"/>